<dbReference type="SUPFAM" id="SSF53098">
    <property type="entry name" value="Ribonuclease H-like"/>
    <property type="match status" value="1"/>
</dbReference>
<name>A0A6M0H4K1_9CLOT</name>
<dbReference type="InterPro" id="IPR047201">
    <property type="entry name" value="ERI-1_3'hExo-like"/>
</dbReference>
<protein>
    <submittedName>
        <fullName evidence="5">Exonuclease domain-containing protein</fullName>
    </submittedName>
</protein>
<keyword evidence="2" id="KW-0378">Hydrolase</keyword>
<comment type="caution">
    <text evidence="5">The sequence shown here is derived from an EMBL/GenBank/DDBJ whole genome shotgun (WGS) entry which is preliminary data.</text>
</comment>
<dbReference type="RefSeq" id="WP_061995810.1">
    <property type="nucleotide sequence ID" value="NZ_JAAGPU010000023.1"/>
</dbReference>
<evidence type="ECO:0000259" key="4">
    <source>
        <dbReference type="SMART" id="SM00479"/>
    </source>
</evidence>
<evidence type="ECO:0000256" key="1">
    <source>
        <dbReference type="ARBA" id="ARBA00022722"/>
    </source>
</evidence>
<dbReference type="InterPro" id="IPR012337">
    <property type="entry name" value="RNaseH-like_sf"/>
</dbReference>
<dbReference type="InterPro" id="IPR013520">
    <property type="entry name" value="Ribonucl_H"/>
</dbReference>
<evidence type="ECO:0000256" key="2">
    <source>
        <dbReference type="ARBA" id="ARBA00022801"/>
    </source>
</evidence>
<dbReference type="SMART" id="SM00479">
    <property type="entry name" value="EXOIII"/>
    <property type="match status" value="1"/>
</dbReference>
<accession>A0A6M0H4K1</accession>
<dbReference type="InterPro" id="IPR036397">
    <property type="entry name" value="RNaseH_sf"/>
</dbReference>
<dbReference type="EMBL" id="JAAGPU010000023">
    <property type="protein sequence ID" value="NEU05625.1"/>
    <property type="molecule type" value="Genomic_DNA"/>
</dbReference>
<dbReference type="CDD" id="cd06133">
    <property type="entry name" value="ERI-1_3'hExo_like"/>
    <property type="match status" value="1"/>
</dbReference>
<dbReference type="GO" id="GO:0003676">
    <property type="term" value="F:nucleic acid binding"/>
    <property type="evidence" value="ECO:0007669"/>
    <property type="project" value="InterPro"/>
</dbReference>
<dbReference type="AlphaFoldDB" id="A0A6M0H4K1"/>
<sequence>MNYIIFDLEFNQITNTSKNDLKSNTDCPFEIIQIGAVKLDENFNLIDRFNSFIKPQIYSELNPIIEKLTSININILNNGDNFEDVYNSFTNFVSSNDIFVVWGACDMKELFRNAKHYNLDDSLLPKKFIDIQKYASKYFNYKKGKVIGLSTAIDLLSISVDGNFHNALNDALYTSEIFKKLYKNDIIPTIYEITKSTSRKTNSTSKVDLEGLLNQFEKMLNRKITKEEKYIIKTAYFMGKTNQFNVD</sequence>
<gene>
    <name evidence="5" type="ORF">G3M99_12320</name>
</gene>
<reference evidence="5 6" key="1">
    <citation type="submission" date="2020-02" db="EMBL/GenBank/DDBJ databases">
        <title>Genome assembly of a novel Clostridium senegalense strain.</title>
        <authorList>
            <person name="Gupta T.B."/>
            <person name="Jauregui R."/>
            <person name="Maclean P."/>
            <person name="Nawarathana A."/>
            <person name="Brightwell G."/>
        </authorList>
    </citation>
    <scope>NUCLEOTIDE SEQUENCE [LARGE SCALE GENOMIC DNA]</scope>
    <source>
        <strain evidence="5 6">AGRFS4</strain>
    </source>
</reference>
<organism evidence="5 6">
    <name type="scientific">Clostridium senegalense</name>
    <dbReference type="NCBI Taxonomy" id="1465809"/>
    <lineage>
        <taxon>Bacteria</taxon>
        <taxon>Bacillati</taxon>
        <taxon>Bacillota</taxon>
        <taxon>Clostridia</taxon>
        <taxon>Eubacteriales</taxon>
        <taxon>Clostridiaceae</taxon>
        <taxon>Clostridium</taxon>
    </lineage>
</organism>
<dbReference type="PANTHER" id="PTHR23044">
    <property type="entry name" value="3'-5' EXONUCLEASE ERI1-RELATED"/>
    <property type="match status" value="1"/>
</dbReference>
<dbReference type="PANTHER" id="PTHR23044:SF61">
    <property type="entry name" value="3'-5' EXORIBONUCLEASE 1-RELATED"/>
    <property type="match status" value="1"/>
</dbReference>
<dbReference type="InterPro" id="IPR051274">
    <property type="entry name" value="3-5_Exoribonuclease"/>
</dbReference>
<feature type="domain" description="Exonuclease" evidence="4">
    <location>
        <begin position="2"/>
        <end position="187"/>
    </location>
</feature>
<evidence type="ECO:0000313" key="5">
    <source>
        <dbReference type="EMBL" id="NEU05625.1"/>
    </source>
</evidence>
<dbReference type="GO" id="GO:0000175">
    <property type="term" value="F:3'-5'-RNA exonuclease activity"/>
    <property type="evidence" value="ECO:0007669"/>
    <property type="project" value="InterPro"/>
</dbReference>
<dbReference type="Gene3D" id="3.30.420.10">
    <property type="entry name" value="Ribonuclease H-like superfamily/Ribonuclease H"/>
    <property type="match status" value="1"/>
</dbReference>
<dbReference type="Proteomes" id="UP000481872">
    <property type="component" value="Unassembled WGS sequence"/>
</dbReference>
<keyword evidence="3 5" id="KW-0269">Exonuclease</keyword>
<proteinExistence type="predicted"/>
<dbReference type="Pfam" id="PF00929">
    <property type="entry name" value="RNase_T"/>
    <property type="match status" value="1"/>
</dbReference>
<keyword evidence="1" id="KW-0540">Nuclease</keyword>
<keyword evidence="6" id="KW-1185">Reference proteome</keyword>
<evidence type="ECO:0000256" key="3">
    <source>
        <dbReference type="ARBA" id="ARBA00022839"/>
    </source>
</evidence>
<evidence type="ECO:0000313" key="6">
    <source>
        <dbReference type="Proteomes" id="UP000481872"/>
    </source>
</evidence>